<dbReference type="AlphaFoldDB" id="A0A2W5NE69"/>
<dbReference type="Gene3D" id="3.40.50.12500">
    <property type="match status" value="1"/>
</dbReference>
<gene>
    <name evidence="2" type="ORF">DI556_12355</name>
</gene>
<dbReference type="InterPro" id="IPR052186">
    <property type="entry name" value="Hydantoin_racemase-like"/>
</dbReference>
<dbReference type="Pfam" id="PF01177">
    <property type="entry name" value="Asp_Glu_race"/>
    <property type="match status" value="1"/>
</dbReference>
<proteinExistence type="inferred from homology"/>
<dbReference type="Proteomes" id="UP000249185">
    <property type="component" value="Unassembled WGS sequence"/>
</dbReference>
<accession>A0A2W5NE69</accession>
<evidence type="ECO:0000256" key="1">
    <source>
        <dbReference type="ARBA" id="ARBA00038414"/>
    </source>
</evidence>
<comment type="similarity">
    <text evidence="1">Belongs to the HyuE racemase family.</text>
</comment>
<name>A0A2W5NE69_RHOSU</name>
<organism evidence="2 3">
    <name type="scientific">Rhodovulum sulfidophilum</name>
    <name type="common">Rhodobacter sulfidophilus</name>
    <dbReference type="NCBI Taxonomy" id="35806"/>
    <lineage>
        <taxon>Bacteria</taxon>
        <taxon>Pseudomonadati</taxon>
        <taxon>Pseudomonadota</taxon>
        <taxon>Alphaproteobacteria</taxon>
        <taxon>Rhodobacterales</taxon>
        <taxon>Paracoccaceae</taxon>
        <taxon>Rhodovulum</taxon>
    </lineage>
</organism>
<sequence>MTAPRAVHVRVVSPITTRGFRTDAAVKGLESPGLIVSASQIDRGPGSIECEYEQAMAAPDTVRAIIDAERDGVDAVVIDCMGDPGMRPARECVTIPVLGPGQTAMHVAAMLGHRFSVVTVLRRLRPSFENAAAVHGLSGRMASCRAVDIPVLELESDMGATVAALVDEAAKAVEIDGAEAVIFGCTGLLGCAQAVREGLLARGIDIPVVDPIPTAVNMAAALVRSGLSQSKLTFPLPPEKPMPGYDMPDLRLQAAE</sequence>
<evidence type="ECO:0000313" key="3">
    <source>
        <dbReference type="Proteomes" id="UP000249185"/>
    </source>
</evidence>
<comment type="caution">
    <text evidence="2">The sequence shown here is derived from an EMBL/GenBank/DDBJ whole genome shotgun (WGS) entry which is preliminary data.</text>
</comment>
<dbReference type="EMBL" id="QFPW01000009">
    <property type="protein sequence ID" value="PZQ49055.1"/>
    <property type="molecule type" value="Genomic_DNA"/>
</dbReference>
<reference evidence="2 3" key="1">
    <citation type="submission" date="2017-08" db="EMBL/GenBank/DDBJ databases">
        <title>Infants hospitalized years apart are colonized by the same room-sourced microbial strains.</title>
        <authorList>
            <person name="Brooks B."/>
            <person name="Olm M.R."/>
            <person name="Firek B.A."/>
            <person name="Baker R."/>
            <person name="Thomas B.C."/>
            <person name="Morowitz M.J."/>
            <person name="Banfield J.F."/>
        </authorList>
    </citation>
    <scope>NUCLEOTIDE SEQUENCE [LARGE SCALE GENOMIC DNA]</scope>
    <source>
        <strain evidence="2">S2_005_002_R2_34</strain>
    </source>
</reference>
<dbReference type="GO" id="GO:0047661">
    <property type="term" value="F:amino-acid racemase activity"/>
    <property type="evidence" value="ECO:0007669"/>
    <property type="project" value="InterPro"/>
</dbReference>
<dbReference type="InterPro" id="IPR053714">
    <property type="entry name" value="Iso_Racemase_Enz_sf"/>
</dbReference>
<dbReference type="PANTHER" id="PTHR28047">
    <property type="entry name" value="PROTEIN DCG1"/>
    <property type="match status" value="1"/>
</dbReference>
<dbReference type="PANTHER" id="PTHR28047:SF5">
    <property type="entry name" value="PROTEIN DCG1"/>
    <property type="match status" value="1"/>
</dbReference>
<dbReference type="InterPro" id="IPR015942">
    <property type="entry name" value="Asp/Glu/hydantoin_racemase"/>
</dbReference>
<evidence type="ECO:0000313" key="2">
    <source>
        <dbReference type="EMBL" id="PZQ49055.1"/>
    </source>
</evidence>
<protein>
    <submittedName>
        <fullName evidence="2">Hydrogenase expression protein HupH</fullName>
    </submittedName>
</protein>